<gene>
    <name evidence="3" type="ORF">CT690_01725</name>
</gene>
<dbReference type="RefSeq" id="WP_020453836.1">
    <property type="nucleotide sequence ID" value="NZ_CP185735.1"/>
</dbReference>
<dbReference type="OrthoDB" id="6496661at2"/>
<keyword evidence="1" id="KW-0175">Coiled coil</keyword>
<reference evidence="3 4" key="1">
    <citation type="submission" date="2017-11" db="EMBL/GenBank/DDBJ databases">
        <title>Genome sequence of the oocydin A producing rhizobacterium Serratia plymuthica 4Rx5.</title>
        <authorList>
            <person name="Matilla M.A."/>
            <person name="Udaondo Z."/>
            <person name="Salmond G.P.C."/>
        </authorList>
    </citation>
    <scope>NUCLEOTIDE SEQUENCE [LARGE SCALE GENOMIC DNA]</scope>
    <source>
        <strain evidence="3 4">4Rx5</strain>
    </source>
</reference>
<evidence type="ECO:0000256" key="2">
    <source>
        <dbReference type="SAM" id="Phobius"/>
    </source>
</evidence>
<dbReference type="EMBL" id="PESE01000001">
    <property type="protein sequence ID" value="PYD40030.1"/>
    <property type="molecule type" value="Genomic_DNA"/>
</dbReference>
<proteinExistence type="predicted"/>
<organism evidence="3 4">
    <name type="scientific">Serratia plymuthica</name>
    <dbReference type="NCBI Taxonomy" id="82996"/>
    <lineage>
        <taxon>Bacteria</taxon>
        <taxon>Pseudomonadati</taxon>
        <taxon>Pseudomonadota</taxon>
        <taxon>Gammaproteobacteria</taxon>
        <taxon>Enterobacterales</taxon>
        <taxon>Yersiniaceae</taxon>
        <taxon>Serratia</taxon>
    </lineage>
</organism>
<dbReference type="Proteomes" id="UP000248196">
    <property type="component" value="Unassembled WGS sequence"/>
</dbReference>
<evidence type="ECO:0000256" key="1">
    <source>
        <dbReference type="SAM" id="Coils"/>
    </source>
</evidence>
<accession>A0A318P1S2</accession>
<keyword evidence="2" id="KW-1133">Transmembrane helix</keyword>
<keyword evidence="2" id="KW-0472">Membrane</keyword>
<comment type="caution">
    <text evidence="3">The sequence shown here is derived from an EMBL/GenBank/DDBJ whole genome shotgun (WGS) entry which is preliminary data.</text>
</comment>
<keyword evidence="2" id="KW-0812">Transmembrane</keyword>
<evidence type="ECO:0000313" key="4">
    <source>
        <dbReference type="Proteomes" id="UP000248196"/>
    </source>
</evidence>
<sequence>MSKYVVFIKNDDSKAIKKESITHTLIKEMKSKGFRKHHVEVEADNEKEAINKLNENNEDFFNSLSEFSGNVFICSACVVIIALIYFFS</sequence>
<dbReference type="AlphaFoldDB" id="A0A318P1S2"/>
<protein>
    <submittedName>
        <fullName evidence="3">Uncharacterized protein</fullName>
    </submittedName>
</protein>
<feature type="coiled-coil region" evidence="1">
    <location>
        <begin position="36"/>
        <end position="63"/>
    </location>
</feature>
<feature type="transmembrane region" description="Helical" evidence="2">
    <location>
        <begin position="67"/>
        <end position="87"/>
    </location>
</feature>
<name>A0A318P1S2_SERPL</name>
<evidence type="ECO:0000313" key="3">
    <source>
        <dbReference type="EMBL" id="PYD40030.1"/>
    </source>
</evidence>